<dbReference type="EMBL" id="LOSJ02000002">
    <property type="protein sequence ID" value="PNM58277.1"/>
    <property type="molecule type" value="Genomic_DNA"/>
</dbReference>
<dbReference type="RefSeq" id="WP_000739703.1">
    <property type="nucleotide sequence ID" value="NZ_CAWMSS010000001.1"/>
</dbReference>
<dbReference type="Pfam" id="PF00990">
    <property type="entry name" value="GGDEF"/>
    <property type="match status" value="1"/>
</dbReference>
<dbReference type="OrthoDB" id="70510at2"/>
<keyword evidence="3" id="KW-0472">Membrane</keyword>
<evidence type="ECO:0000256" key="2">
    <source>
        <dbReference type="ARBA" id="ARBA00034247"/>
    </source>
</evidence>
<dbReference type="PANTHER" id="PTHR45138">
    <property type="entry name" value="REGULATORY COMPONENTS OF SENSORY TRANSDUCTION SYSTEM"/>
    <property type="match status" value="1"/>
</dbReference>
<dbReference type="GO" id="GO:0052621">
    <property type="term" value="F:diguanylate cyclase activity"/>
    <property type="evidence" value="ECO:0007669"/>
    <property type="project" value="UniProtKB-EC"/>
</dbReference>
<feature type="domain" description="GGDEF" evidence="4">
    <location>
        <begin position="148"/>
        <end position="267"/>
    </location>
</feature>
<dbReference type="AlphaFoldDB" id="A0A2J9V3E1"/>
<feature type="transmembrane region" description="Helical" evidence="3">
    <location>
        <begin position="38"/>
        <end position="55"/>
    </location>
</feature>
<reference evidence="5" key="1">
    <citation type="submission" date="2017-12" db="EMBL/GenBank/DDBJ databases">
        <title>FDA dAtabase for Regulatory Grade micrObial Sequences (FDA-ARGOS): Supporting development and validation of Infectious Disease Dx tests.</title>
        <authorList>
            <person name="Hoffmann M."/>
            <person name="Allard M."/>
            <person name="Evans P."/>
            <person name="Brown E."/>
            <person name="Tallon L.J."/>
            <person name="Sadzewicz L."/>
            <person name="Sengamalay N."/>
            <person name="Ott S."/>
            <person name="Godinez A."/>
            <person name="Nagaraj S."/>
            <person name="Vavikolanu K."/>
            <person name="Aluvathingal J."/>
            <person name="Nadendla S."/>
            <person name="Hobson J."/>
            <person name="Sichtig H."/>
        </authorList>
    </citation>
    <scope>NUCLEOTIDE SEQUENCE [LARGE SCALE GENOMIC DNA]</scope>
    <source>
        <strain evidence="5">FDAARGOS_113</strain>
    </source>
</reference>
<dbReference type="SMART" id="SM00267">
    <property type="entry name" value="GGDEF"/>
    <property type="match status" value="1"/>
</dbReference>
<dbReference type="CDD" id="cd01949">
    <property type="entry name" value="GGDEF"/>
    <property type="match status" value="1"/>
</dbReference>
<dbReference type="InterPro" id="IPR029787">
    <property type="entry name" value="Nucleotide_cyclase"/>
</dbReference>
<dbReference type="PANTHER" id="PTHR45138:SF9">
    <property type="entry name" value="DIGUANYLATE CYCLASE DGCM-RELATED"/>
    <property type="match status" value="1"/>
</dbReference>
<dbReference type="NCBIfam" id="TIGR00254">
    <property type="entry name" value="GGDEF"/>
    <property type="match status" value="1"/>
</dbReference>
<feature type="transmembrane region" description="Helical" evidence="3">
    <location>
        <begin position="7"/>
        <end position="26"/>
    </location>
</feature>
<dbReference type="EC" id="2.7.7.65" evidence="1"/>
<sequence length="273" mass="31157">MKKNKPKLAITYLTIIFLLGILTYFVGNRFEVDSYHDFYFEFYTFSVVLYIFLITKDSLLKNVKIRIGSILLLLNHGYDLLTEIAYLSHIGNQFKLTNALLDDGLTSLAFILIAYGLSESNHHLIRLAKTDDLTGLMNRKALKSLPLKEFDLIYFDINDLKEINDTQGHEAGDRLLVKFSRILSECCLKKEYPIRLGGDEFIVLLTPQRAEEFINQLSIMARKLNITFAYGITQATEATIQDALTRADKAMYQMKQQSKSGTGSTKNNTQINL</sequence>
<gene>
    <name evidence="5" type="ORF">AL544_020585</name>
</gene>
<comment type="caution">
    <text evidence="5">The sequence shown here is derived from an EMBL/GenBank/DDBJ whole genome shotgun (WGS) entry which is preliminary data.</text>
</comment>
<dbReference type="InterPro" id="IPR000160">
    <property type="entry name" value="GGDEF_dom"/>
</dbReference>
<keyword evidence="6" id="KW-1185">Reference proteome</keyword>
<evidence type="ECO:0000313" key="5">
    <source>
        <dbReference type="EMBL" id="PNM58277.1"/>
    </source>
</evidence>
<evidence type="ECO:0000256" key="3">
    <source>
        <dbReference type="SAM" id="Phobius"/>
    </source>
</evidence>
<keyword evidence="3" id="KW-1133">Transmembrane helix</keyword>
<evidence type="ECO:0000259" key="4">
    <source>
        <dbReference type="PROSITE" id="PS50887"/>
    </source>
</evidence>
<dbReference type="Proteomes" id="UP000053748">
    <property type="component" value="Unassembled WGS sequence"/>
</dbReference>
<dbReference type="InterPro" id="IPR043128">
    <property type="entry name" value="Rev_trsase/Diguanyl_cyclase"/>
</dbReference>
<accession>A0A2J9V3E1</accession>
<proteinExistence type="predicted"/>
<keyword evidence="3" id="KW-0812">Transmembrane</keyword>
<name>A0A2J9V3E1_VIBMI</name>
<dbReference type="Gene3D" id="3.30.70.270">
    <property type="match status" value="1"/>
</dbReference>
<protein>
    <recommendedName>
        <fullName evidence="1">diguanylate cyclase</fullName>
        <ecNumber evidence="1">2.7.7.65</ecNumber>
    </recommendedName>
</protein>
<dbReference type="STRING" id="674.VM_07675"/>
<dbReference type="PROSITE" id="PS50887">
    <property type="entry name" value="GGDEF"/>
    <property type="match status" value="1"/>
</dbReference>
<comment type="catalytic activity">
    <reaction evidence="2">
        <text>2 GTP = 3',3'-c-di-GMP + 2 diphosphate</text>
        <dbReference type="Rhea" id="RHEA:24898"/>
        <dbReference type="ChEBI" id="CHEBI:33019"/>
        <dbReference type="ChEBI" id="CHEBI:37565"/>
        <dbReference type="ChEBI" id="CHEBI:58805"/>
        <dbReference type="EC" id="2.7.7.65"/>
    </reaction>
</comment>
<dbReference type="InterPro" id="IPR050469">
    <property type="entry name" value="Diguanylate_Cyclase"/>
</dbReference>
<evidence type="ECO:0000256" key="1">
    <source>
        <dbReference type="ARBA" id="ARBA00012528"/>
    </source>
</evidence>
<dbReference type="SUPFAM" id="SSF55073">
    <property type="entry name" value="Nucleotide cyclase"/>
    <property type="match status" value="1"/>
</dbReference>
<organism evidence="5 6">
    <name type="scientific">Vibrio mimicus</name>
    <dbReference type="NCBI Taxonomy" id="674"/>
    <lineage>
        <taxon>Bacteria</taxon>
        <taxon>Pseudomonadati</taxon>
        <taxon>Pseudomonadota</taxon>
        <taxon>Gammaproteobacteria</taxon>
        <taxon>Vibrionales</taxon>
        <taxon>Vibrionaceae</taxon>
        <taxon>Vibrio</taxon>
    </lineage>
</organism>
<evidence type="ECO:0000313" key="6">
    <source>
        <dbReference type="Proteomes" id="UP000053748"/>
    </source>
</evidence>